<gene>
    <name evidence="1" type="ORF">SAMN05421841_3996</name>
</gene>
<reference evidence="2" key="1">
    <citation type="submission" date="2016-10" db="EMBL/GenBank/DDBJ databases">
        <authorList>
            <person name="Varghese N."/>
            <person name="Submissions S."/>
        </authorList>
    </citation>
    <scope>NUCLEOTIDE SEQUENCE [LARGE SCALE GENOMIC DNA]</scope>
    <source>
        <strain evidence="2">DSM 17724</strain>
    </source>
</reference>
<keyword evidence="2" id="KW-1185">Reference proteome</keyword>
<accession>A0A1I0S330</accession>
<dbReference type="EMBL" id="FOIU01000004">
    <property type="protein sequence ID" value="SEW49061.1"/>
    <property type="molecule type" value="Genomic_DNA"/>
</dbReference>
<protein>
    <submittedName>
        <fullName evidence="1">Uncharacterized protein</fullName>
    </submittedName>
</protein>
<evidence type="ECO:0000313" key="2">
    <source>
        <dbReference type="Proteomes" id="UP000199469"/>
    </source>
</evidence>
<dbReference type="RefSeq" id="WP_089795803.1">
    <property type="nucleotide sequence ID" value="NZ_FOIU01000004.1"/>
</dbReference>
<organism evidence="1 2">
    <name type="scientific">Chryseobacterium wanjuense</name>
    <dbReference type="NCBI Taxonomy" id="356305"/>
    <lineage>
        <taxon>Bacteria</taxon>
        <taxon>Pseudomonadati</taxon>
        <taxon>Bacteroidota</taxon>
        <taxon>Flavobacteriia</taxon>
        <taxon>Flavobacteriales</taxon>
        <taxon>Weeksellaceae</taxon>
        <taxon>Chryseobacterium group</taxon>
        <taxon>Chryseobacterium</taxon>
    </lineage>
</organism>
<name>A0A1I0S330_9FLAO</name>
<proteinExistence type="predicted"/>
<dbReference type="AlphaFoldDB" id="A0A1I0S330"/>
<sequence>MEKDIITFGFEIPGYSNFEKNITSNVSLMDADIVVICPEIIKPSSHSWVSFSSGGGGCYDVSASTNFINKLQHLKKELTDMLKLGKTIFILLSEKNTFLIALSTSHPRKGQTTYNTTSSSNYDFLPISIGKLTSASGDKIIFTGNSIFANFNKEYNKNLVYKAYVENSENCNIVYTGKDTNKILGSIQKVGNGHLITLPMIEFNKDFTKYDEEKDKYFWTKEGVSFGKNFIQNLLEIDKNLTSNSNKTPIPDWASLDEFVTSKAKSIEKSIETNNKKILELKESNIKYNDLLLEENKIKDLLFESGKPLEDAVTNALNILGYEAQNYEDGVLELDQVIVSPEKHRFIGECEGKDTKDINITKFRQLLESLNADFARDEVQEKAFGILFGNPQRLSEPNSRTLDFTEKCKIGAEREKIALVKTSDLFFVIKYLKENDNDNYKKKCRDAIYKGLGKIVTFPPIPKTKSRQT</sequence>
<evidence type="ECO:0000313" key="1">
    <source>
        <dbReference type="EMBL" id="SEW49061.1"/>
    </source>
</evidence>
<dbReference type="OrthoDB" id="2179558at2"/>
<dbReference type="Proteomes" id="UP000199469">
    <property type="component" value="Unassembled WGS sequence"/>
</dbReference>